<feature type="region of interest" description="Disordered" evidence="9">
    <location>
        <begin position="116"/>
        <end position="137"/>
    </location>
</feature>
<dbReference type="EC" id="3.5.1.25" evidence="3"/>
<evidence type="ECO:0000259" key="10">
    <source>
        <dbReference type="Pfam" id="PF01979"/>
    </source>
</evidence>
<feature type="compositionally biased region" description="Basic and acidic residues" evidence="9">
    <location>
        <begin position="69"/>
        <end position="90"/>
    </location>
</feature>
<dbReference type="GO" id="GO:0008448">
    <property type="term" value="F:N-acetylglucosamine-6-phosphate deacetylase activity"/>
    <property type="evidence" value="ECO:0007669"/>
    <property type="project" value="UniProtKB-EC"/>
</dbReference>
<dbReference type="GO" id="GO:0106279">
    <property type="term" value="P:negative regulation of UDP-N-acetylglucosamine biosynthetic process"/>
    <property type="evidence" value="ECO:0007669"/>
    <property type="project" value="UniProtKB-ARBA"/>
</dbReference>
<dbReference type="STRING" id="329046.A0A1Y2BXA9"/>
<evidence type="ECO:0000256" key="6">
    <source>
        <dbReference type="ARBA" id="ARBA00022801"/>
    </source>
</evidence>
<dbReference type="InterPro" id="IPR032466">
    <property type="entry name" value="Metal_Hydrolase"/>
</dbReference>
<feature type="compositionally biased region" description="Pro residues" evidence="9">
    <location>
        <begin position="1"/>
        <end position="10"/>
    </location>
</feature>
<comment type="catalytic activity">
    <reaction evidence="8">
        <text>N-acetyl-D-glucosamine 6-phosphate + H2O = D-glucosamine 6-phosphate + acetate</text>
        <dbReference type="Rhea" id="RHEA:22936"/>
        <dbReference type="ChEBI" id="CHEBI:15377"/>
        <dbReference type="ChEBI" id="CHEBI:30089"/>
        <dbReference type="ChEBI" id="CHEBI:57513"/>
        <dbReference type="ChEBI" id="CHEBI:58725"/>
        <dbReference type="EC" id="3.5.1.25"/>
    </reaction>
</comment>
<dbReference type="EMBL" id="MCGO01000040">
    <property type="protein sequence ID" value="ORY39287.1"/>
    <property type="molecule type" value="Genomic_DNA"/>
</dbReference>
<proteinExistence type="inferred from homology"/>
<dbReference type="GO" id="GO:0019262">
    <property type="term" value="P:N-acetylneuraminate catabolic process"/>
    <property type="evidence" value="ECO:0007669"/>
    <property type="project" value="UniProtKB-ARBA"/>
</dbReference>
<evidence type="ECO:0000256" key="2">
    <source>
        <dbReference type="ARBA" id="ARBA00010716"/>
    </source>
</evidence>
<feature type="domain" description="Amidohydrolase-related" evidence="10">
    <location>
        <begin position="200"/>
        <end position="561"/>
    </location>
</feature>
<dbReference type="InterPro" id="IPR006680">
    <property type="entry name" value="Amidohydro-rel"/>
</dbReference>
<feature type="region of interest" description="Disordered" evidence="9">
    <location>
        <begin position="1"/>
        <end position="99"/>
    </location>
</feature>
<dbReference type="CDD" id="cd00854">
    <property type="entry name" value="NagA"/>
    <property type="match status" value="1"/>
</dbReference>
<keyword evidence="6 11" id="KW-0378">Hydrolase</keyword>
<dbReference type="FunFam" id="3.20.20.140:FF:000023">
    <property type="entry name" value="N-acetylglucosamine-6-phosphate deacetylase"/>
    <property type="match status" value="1"/>
</dbReference>
<evidence type="ECO:0000256" key="1">
    <source>
        <dbReference type="ARBA" id="ARBA00001968"/>
    </source>
</evidence>
<dbReference type="InterPro" id="IPR011059">
    <property type="entry name" value="Metal-dep_hydrolase_composite"/>
</dbReference>
<reference evidence="11 12" key="1">
    <citation type="submission" date="2016-07" db="EMBL/GenBank/DDBJ databases">
        <title>Pervasive Adenine N6-methylation of Active Genes in Fungi.</title>
        <authorList>
            <consortium name="DOE Joint Genome Institute"/>
            <person name="Mondo S.J."/>
            <person name="Dannebaum R.O."/>
            <person name="Kuo R.C."/>
            <person name="Labutti K."/>
            <person name="Haridas S."/>
            <person name="Kuo A."/>
            <person name="Salamov A."/>
            <person name="Ahrendt S.R."/>
            <person name="Lipzen A."/>
            <person name="Sullivan W."/>
            <person name="Andreopoulos W.B."/>
            <person name="Clum A."/>
            <person name="Lindquist E."/>
            <person name="Daum C."/>
            <person name="Ramamoorthy G.K."/>
            <person name="Gryganskyi A."/>
            <person name="Culley D."/>
            <person name="Magnuson J.K."/>
            <person name="James T.Y."/>
            <person name="O'Malley M.A."/>
            <person name="Stajich J.E."/>
            <person name="Spatafora J.W."/>
            <person name="Visel A."/>
            <person name="Grigoriev I.V."/>
        </authorList>
    </citation>
    <scope>NUCLEOTIDE SEQUENCE [LARGE SCALE GENOMIC DNA]</scope>
    <source>
        <strain evidence="11 12">JEL800</strain>
    </source>
</reference>
<evidence type="ECO:0000256" key="7">
    <source>
        <dbReference type="ARBA" id="ARBA00023277"/>
    </source>
</evidence>
<organism evidence="11 12">
    <name type="scientific">Rhizoclosmatium globosum</name>
    <dbReference type="NCBI Taxonomy" id="329046"/>
    <lineage>
        <taxon>Eukaryota</taxon>
        <taxon>Fungi</taxon>
        <taxon>Fungi incertae sedis</taxon>
        <taxon>Chytridiomycota</taxon>
        <taxon>Chytridiomycota incertae sedis</taxon>
        <taxon>Chytridiomycetes</taxon>
        <taxon>Chytridiales</taxon>
        <taxon>Chytriomycetaceae</taxon>
        <taxon>Rhizoclosmatium</taxon>
    </lineage>
</organism>
<dbReference type="OrthoDB" id="10264777at2759"/>
<dbReference type="PANTHER" id="PTHR11113:SF14">
    <property type="entry name" value="N-ACETYLGLUCOSAMINE-6-PHOSPHATE DEACETYLASE"/>
    <property type="match status" value="1"/>
</dbReference>
<keyword evidence="12" id="KW-1185">Reference proteome</keyword>
<keyword evidence="7" id="KW-0119">Carbohydrate metabolism</keyword>
<name>A0A1Y2BXA9_9FUNG</name>
<accession>A0A1Y2BXA9</accession>
<dbReference type="SUPFAM" id="SSF51556">
    <property type="entry name" value="Metallo-dependent hydrolases"/>
    <property type="match status" value="1"/>
</dbReference>
<dbReference type="GO" id="GO:0006046">
    <property type="term" value="P:N-acetylglucosamine catabolic process"/>
    <property type="evidence" value="ECO:0007669"/>
    <property type="project" value="TreeGrafter"/>
</dbReference>
<evidence type="ECO:0000256" key="8">
    <source>
        <dbReference type="ARBA" id="ARBA00047647"/>
    </source>
</evidence>
<dbReference type="Gene3D" id="2.30.40.10">
    <property type="entry name" value="Urease, subunit C, domain 1"/>
    <property type="match status" value="1"/>
</dbReference>
<comment type="similarity">
    <text evidence="2">Belongs to the metallo-dependent hydrolases superfamily. NagA family.</text>
</comment>
<dbReference type="GO" id="GO:0046872">
    <property type="term" value="F:metal ion binding"/>
    <property type="evidence" value="ECO:0007669"/>
    <property type="project" value="UniProtKB-KW"/>
</dbReference>
<dbReference type="PANTHER" id="PTHR11113">
    <property type="entry name" value="N-ACETYLGLUCOSAMINE-6-PHOSPHATE DEACETYLASE"/>
    <property type="match status" value="1"/>
</dbReference>
<evidence type="ECO:0000256" key="9">
    <source>
        <dbReference type="SAM" id="MobiDB-lite"/>
    </source>
</evidence>
<dbReference type="Gene3D" id="3.20.20.140">
    <property type="entry name" value="Metal-dependent hydrolases"/>
    <property type="match status" value="1"/>
</dbReference>
<dbReference type="Proteomes" id="UP000193642">
    <property type="component" value="Unassembled WGS sequence"/>
</dbReference>
<evidence type="ECO:0000256" key="3">
    <source>
        <dbReference type="ARBA" id="ARBA00011899"/>
    </source>
</evidence>
<dbReference type="Pfam" id="PF01979">
    <property type="entry name" value="Amidohydro_1"/>
    <property type="match status" value="1"/>
</dbReference>
<dbReference type="InterPro" id="IPR003764">
    <property type="entry name" value="GlcNAc_6-P_deAcase"/>
</dbReference>
<gene>
    <name evidence="11" type="ORF">BCR33DRAFT_853445</name>
</gene>
<comment type="caution">
    <text evidence="11">The sequence shown here is derived from an EMBL/GenBank/DDBJ whole genome shotgun (WGS) entry which is preliminary data.</text>
</comment>
<evidence type="ECO:0000313" key="12">
    <source>
        <dbReference type="Proteomes" id="UP000193642"/>
    </source>
</evidence>
<keyword evidence="5" id="KW-0479">Metal-binding</keyword>
<evidence type="ECO:0000313" key="11">
    <source>
        <dbReference type="EMBL" id="ORY39287.1"/>
    </source>
</evidence>
<dbReference type="SUPFAM" id="SSF51338">
    <property type="entry name" value="Composite domain of metallo-dependent hydrolases"/>
    <property type="match status" value="1"/>
</dbReference>
<dbReference type="AlphaFoldDB" id="A0A1Y2BXA9"/>
<dbReference type="NCBIfam" id="TIGR00221">
    <property type="entry name" value="nagA"/>
    <property type="match status" value="1"/>
</dbReference>
<protein>
    <recommendedName>
        <fullName evidence="4">N-acetylglucosamine-6-phosphate deacetylase</fullName>
        <ecNumber evidence="3">3.5.1.25</ecNumber>
    </recommendedName>
</protein>
<evidence type="ECO:0000256" key="5">
    <source>
        <dbReference type="ARBA" id="ARBA00022723"/>
    </source>
</evidence>
<comment type="cofactor">
    <cofactor evidence="1">
        <name>a divalent metal cation</name>
        <dbReference type="ChEBI" id="CHEBI:60240"/>
    </cofactor>
</comment>
<sequence length="564" mass="60767">MSQPPQPPPQQQQQQRHSTASSRLAAFLGYATEDRSAVPVSELDGLGLRSGSKDKRLPPSRSPSLVAWLEKKAALDEDKDKEKEKEKELGGQKMYRTPSQDSAVKDRLFTNRIFSSKPGLNQLDTPPTSLPGSPKPNSQKVIQLIRCDVLRDGKIVKDETLWIQNGKFVDSKSLFFAGVKADVVIDFGDDAFPDKQRPLIVPGFIDLQINGYFGHDFADTVTLEEGLTAVAKGLPQYGVTSFLPTVVTSLPETYHDVLPKIADYRGAKPKQAEILGAHVEGPFLAPSKKGAHNVDYIRAPTNGFQDILECYGPTIDTPTSEAAKANGVIKILTLAPEREGALSAIQEIKSRWGDNLVISMGHTEASYQDAEKALEVGATMLTHLFNAMHPFHHRDPGPMGVLGFNELPHGTKKPWYGLIADGIHASAASIRVAYNAFPDGAVLVTDAMAGAGLDGDEFMLGSMKVRRKGPMEVVIDGTDTLAGSVATMPFCISNLVKFAGCSLAEAVNAATIAPAKCIGVYGKKGSLSEGADADFVVLDGFEEGDESVFRVARVYIAGEEVFKA</sequence>
<evidence type="ECO:0000256" key="4">
    <source>
        <dbReference type="ARBA" id="ARBA00018029"/>
    </source>
</evidence>